<dbReference type="InterPro" id="IPR036188">
    <property type="entry name" value="FAD/NAD-bd_sf"/>
</dbReference>
<dbReference type="Gene3D" id="3.50.50.60">
    <property type="entry name" value="FAD/NAD(P)-binding domain"/>
    <property type="match status" value="1"/>
</dbReference>
<dbReference type="PIRSF" id="PIRSF000171">
    <property type="entry name" value="SDHA_APRA_LASPO"/>
    <property type="match status" value="1"/>
</dbReference>
<keyword evidence="2" id="KW-0560">Oxidoreductase</keyword>
<comment type="caution">
    <text evidence="6">The sequence shown here is derived from an EMBL/GenBank/DDBJ whole genome shotgun (WGS) entry which is preliminary data.</text>
</comment>
<dbReference type="SUPFAM" id="SSF46977">
    <property type="entry name" value="Succinate dehydrogenase/fumarate reductase flavoprotein C-terminal domain"/>
    <property type="match status" value="1"/>
</dbReference>
<feature type="domain" description="Fumarate reductase/succinate dehydrogenase flavoprotein-like C-terminal" evidence="5">
    <location>
        <begin position="492"/>
        <end position="604"/>
    </location>
</feature>
<sequence length="644" mass="70617">MSETTRHSYDVVVIGAGGAGLRAAIEARQQGKKTAVLSKSLFGKAHTVMAEGGAAASLGNVNSSDNWQTHFRDTIRGGKFMNNPRMAELHAEESPQRILELEYWGALFDRTSDGRISQRNFGGHEYPRLAHVGDRTGLEMIRTLQQRVVQLQQLDAAEYGDPEAMLRVFSETTVTELLLEGEPGQEGSRIAGAFGYVRETGDLLVFEAPAVVLATGGIGRSFKVTSNSWEYTGDGHALALRAGATLLNMEFVQFHPTGMVWPPSVKGILVTESVRGDGGVLRNSEGRRFMFDYVPEVFRDQYAVTEEEADGWYADPANHHRPPELLPRDEVSRAINNEVKQGRGSPHGGVFLDVSTRLPSEEIMRRLPSMYHQFKELADVDITAGPMEVGPTCHYVMGGVEVDPDTGASKVPGLFAAGEVSGGMHGSNRLGGNSLSDLLVFGRRCGLGAASYLDGLGDERPAAETAVIDRLSGEAAAPFEREAGENPYQLQQEIQQTMNDLVGIIRRGSEIKQALESLEKLRERVAGVRAEGDTVYNPGWHLSLDLHNMLLVSEAVAKAALEREESRGGHTRDDFPQMSARWRRVNVVVSLQQGGVHLHHQPLDPLRPDLMELFDREELSKYLTEEELPPAERSDGAETAKEDN</sequence>
<evidence type="ECO:0000256" key="2">
    <source>
        <dbReference type="ARBA" id="ARBA00023002"/>
    </source>
</evidence>
<reference evidence="7" key="1">
    <citation type="journal article" date="2019" name="Int. J. Syst. Evol. Microbiol.">
        <title>The Global Catalogue of Microorganisms (GCM) 10K type strain sequencing project: providing services to taxonomists for standard genome sequencing and annotation.</title>
        <authorList>
            <consortium name="The Broad Institute Genomics Platform"/>
            <consortium name="The Broad Institute Genome Sequencing Center for Infectious Disease"/>
            <person name="Wu L."/>
            <person name="Ma J."/>
        </authorList>
    </citation>
    <scope>NUCLEOTIDE SEQUENCE [LARGE SCALE GENOMIC DNA]</scope>
    <source>
        <strain evidence="7">CCUG 63369</strain>
    </source>
</reference>
<dbReference type="Gene3D" id="1.20.58.100">
    <property type="entry name" value="Fumarate reductase/succinate dehydrogenase flavoprotein-like, C-terminal domain"/>
    <property type="match status" value="1"/>
</dbReference>
<evidence type="ECO:0000313" key="7">
    <source>
        <dbReference type="Proteomes" id="UP001596956"/>
    </source>
</evidence>
<dbReference type="InterPro" id="IPR027477">
    <property type="entry name" value="Succ_DH/fumarate_Rdtase_cat_sf"/>
</dbReference>
<evidence type="ECO:0000259" key="4">
    <source>
        <dbReference type="Pfam" id="PF00890"/>
    </source>
</evidence>
<gene>
    <name evidence="6" type="ORF">ACFQZU_02385</name>
</gene>
<dbReference type="Gene3D" id="3.90.700.10">
    <property type="entry name" value="Succinate dehydrogenase/fumarate reductase flavoprotein, catalytic domain"/>
    <property type="match status" value="1"/>
</dbReference>
<protein>
    <submittedName>
        <fullName evidence="6">Fumarate reductase/succinate dehydrogenase flavoprotein subunit</fullName>
    </submittedName>
</protein>
<proteinExistence type="predicted"/>
<dbReference type="InterPro" id="IPR003953">
    <property type="entry name" value="FAD-dep_OxRdtase_2_FAD-bd"/>
</dbReference>
<organism evidence="6 7">
    <name type="scientific">Streptomonospora algeriensis</name>
    <dbReference type="NCBI Taxonomy" id="995084"/>
    <lineage>
        <taxon>Bacteria</taxon>
        <taxon>Bacillati</taxon>
        <taxon>Actinomycetota</taxon>
        <taxon>Actinomycetes</taxon>
        <taxon>Streptosporangiales</taxon>
        <taxon>Nocardiopsidaceae</taxon>
        <taxon>Streptomonospora</taxon>
    </lineage>
</organism>
<feature type="domain" description="FAD-dependent oxidoreductase 2 FAD-binding" evidence="4">
    <location>
        <begin position="10"/>
        <end position="435"/>
    </location>
</feature>
<name>A0ABW3BAB1_9ACTN</name>
<dbReference type="InterPro" id="IPR037099">
    <property type="entry name" value="Fum_R/Succ_DH_flav-like_C_sf"/>
</dbReference>
<dbReference type="Pfam" id="PF02910">
    <property type="entry name" value="Succ_DH_flav_C"/>
    <property type="match status" value="1"/>
</dbReference>
<dbReference type="InterPro" id="IPR015939">
    <property type="entry name" value="Fum_Rdtase/Succ_DH_flav-like_C"/>
</dbReference>
<evidence type="ECO:0000256" key="3">
    <source>
        <dbReference type="SAM" id="MobiDB-lite"/>
    </source>
</evidence>
<dbReference type="SUPFAM" id="SSF51905">
    <property type="entry name" value="FAD/NAD(P)-binding domain"/>
    <property type="match status" value="1"/>
</dbReference>
<dbReference type="NCBIfam" id="NF005866">
    <property type="entry name" value="PRK07803.1"/>
    <property type="match status" value="1"/>
</dbReference>
<dbReference type="PANTHER" id="PTHR11632:SF51">
    <property type="entry name" value="SUCCINATE DEHYDROGENASE [UBIQUINONE] FLAVOPROTEIN SUBUNIT, MITOCHONDRIAL"/>
    <property type="match status" value="1"/>
</dbReference>
<evidence type="ECO:0000256" key="1">
    <source>
        <dbReference type="ARBA" id="ARBA00022630"/>
    </source>
</evidence>
<dbReference type="Pfam" id="PF00890">
    <property type="entry name" value="FAD_binding_2"/>
    <property type="match status" value="1"/>
</dbReference>
<dbReference type="InterPro" id="IPR030664">
    <property type="entry name" value="SdhA/FrdA/AprA"/>
</dbReference>
<evidence type="ECO:0000313" key="6">
    <source>
        <dbReference type="EMBL" id="MFD0800168.1"/>
    </source>
</evidence>
<feature type="region of interest" description="Disordered" evidence="3">
    <location>
        <begin position="621"/>
        <end position="644"/>
    </location>
</feature>
<accession>A0ABW3BAB1</accession>
<dbReference type="EMBL" id="JBHTHR010000026">
    <property type="protein sequence ID" value="MFD0800168.1"/>
    <property type="molecule type" value="Genomic_DNA"/>
</dbReference>
<keyword evidence="1" id="KW-0285">Flavoprotein</keyword>
<dbReference type="Proteomes" id="UP001596956">
    <property type="component" value="Unassembled WGS sequence"/>
</dbReference>
<evidence type="ECO:0000259" key="5">
    <source>
        <dbReference type="Pfam" id="PF02910"/>
    </source>
</evidence>
<dbReference type="PRINTS" id="PR00368">
    <property type="entry name" value="FADPNR"/>
</dbReference>
<dbReference type="SUPFAM" id="SSF56425">
    <property type="entry name" value="Succinate dehydrogenase/fumarate reductase flavoprotein, catalytic domain"/>
    <property type="match status" value="1"/>
</dbReference>
<dbReference type="PANTHER" id="PTHR11632">
    <property type="entry name" value="SUCCINATE DEHYDROGENASE 2 FLAVOPROTEIN SUBUNIT"/>
    <property type="match status" value="1"/>
</dbReference>
<keyword evidence="7" id="KW-1185">Reference proteome</keyword>